<comment type="caution">
    <text evidence="1">The sequence shown here is derived from an EMBL/GenBank/DDBJ whole genome shotgun (WGS) entry which is preliminary data.</text>
</comment>
<sequence length="15" mass="1591">MLSATISNLPCNVLD</sequence>
<proteinExistence type="predicted"/>
<evidence type="ECO:0000313" key="1">
    <source>
        <dbReference type="EMBL" id="KAK6782437.1"/>
    </source>
</evidence>
<organism evidence="1 2">
    <name type="scientific">Solanum bulbocastanum</name>
    <name type="common">Wild potato</name>
    <dbReference type="NCBI Taxonomy" id="147425"/>
    <lineage>
        <taxon>Eukaryota</taxon>
        <taxon>Viridiplantae</taxon>
        <taxon>Streptophyta</taxon>
        <taxon>Embryophyta</taxon>
        <taxon>Tracheophyta</taxon>
        <taxon>Spermatophyta</taxon>
        <taxon>Magnoliopsida</taxon>
        <taxon>eudicotyledons</taxon>
        <taxon>Gunneridae</taxon>
        <taxon>Pentapetalae</taxon>
        <taxon>asterids</taxon>
        <taxon>lamiids</taxon>
        <taxon>Solanales</taxon>
        <taxon>Solanaceae</taxon>
        <taxon>Solanoideae</taxon>
        <taxon>Solaneae</taxon>
        <taxon>Solanum</taxon>
    </lineage>
</organism>
<accession>A0AAN8TCG5</accession>
<protein>
    <submittedName>
        <fullName evidence="1">Uncharacterized protein</fullName>
    </submittedName>
</protein>
<gene>
    <name evidence="1" type="ORF">RDI58_020233</name>
</gene>
<evidence type="ECO:0000313" key="2">
    <source>
        <dbReference type="Proteomes" id="UP001371456"/>
    </source>
</evidence>
<dbReference type="EMBL" id="JBANQN010000008">
    <property type="protein sequence ID" value="KAK6782437.1"/>
    <property type="molecule type" value="Genomic_DNA"/>
</dbReference>
<name>A0AAN8TCG5_SOLBU</name>
<dbReference type="Proteomes" id="UP001371456">
    <property type="component" value="Unassembled WGS sequence"/>
</dbReference>
<reference evidence="1 2" key="1">
    <citation type="submission" date="2024-02" db="EMBL/GenBank/DDBJ databases">
        <title>de novo genome assembly of Solanum bulbocastanum strain 11H21.</title>
        <authorList>
            <person name="Hosaka A.J."/>
        </authorList>
    </citation>
    <scope>NUCLEOTIDE SEQUENCE [LARGE SCALE GENOMIC DNA]</scope>
    <source>
        <tissue evidence="1">Young leaves</tissue>
    </source>
</reference>
<keyword evidence="2" id="KW-1185">Reference proteome</keyword>